<feature type="compositionally biased region" description="Basic residues" evidence="11">
    <location>
        <begin position="283"/>
        <end position="295"/>
    </location>
</feature>
<dbReference type="SUPFAM" id="SSF57850">
    <property type="entry name" value="RING/U-box"/>
    <property type="match status" value="1"/>
</dbReference>
<dbReference type="Proteomes" id="UP001159427">
    <property type="component" value="Unassembled WGS sequence"/>
</dbReference>
<dbReference type="EMBL" id="CALNXI010001031">
    <property type="protein sequence ID" value="CAH3152309.1"/>
    <property type="molecule type" value="Genomic_DNA"/>
</dbReference>
<feature type="region of interest" description="Disordered" evidence="11">
    <location>
        <begin position="1081"/>
        <end position="1106"/>
    </location>
</feature>
<dbReference type="Pfam" id="PF19179">
    <property type="entry name" value="TTC3_DZIP3_dom"/>
    <property type="match status" value="1"/>
</dbReference>
<keyword evidence="7 9" id="KW-0863">Zinc-finger</keyword>
<dbReference type="Gene3D" id="3.30.40.10">
    <property type="entry name" value="Zinc/RING finger domain, C3HC4 (zinc finger)"/>
    <property type="match status" value="1"/>
</dbReference>
<comment type="catalytic activity">
    <reaction evidence="1">
        <text>S-ubiquitinyl-[E2 ubiquitin-conjugating enzyme]-L-cysteine + [acceptor protein]-L-lysine = [E2 ubiquitin-conjugating enzyme]-L-cysteine + N(6)-ubiquitinyl-[acceptor protein]-L-lysine.</text>
        <dbReference type="EC" id="2.3.2.27"/>
    </reaction>
</comment>
<feature type="region of interest" description="Disordered" evidence="11">
    <location>
        <begin position="1118"/>
        <end position="1273"/>
    </location>
</feature>
<evidence type="ECO:0000256" key="8">
    <source>
        <dbReference type="ARBA" id="ARBA00022833"/>
    </source>
</evidence>
<evidence type="ECO:0000313" key="13">
    <source>
        <dbReference type="EMBL" id="CAH3152309.1"/>
    </source>
</evidence>
<dbReference type="InterPro" id="IPR019734">
    <property type="entry name" value="TPR_rpt"/>
</dbReference>
<keyword evidence="5" id="KW-0963">Cytoplasm</keyword>
<dbReference type="PANTHER" id="PTHR17550">
    <property type="entry name" value="E3 UBIQUITIN-PROTEIN LIGASE TTC3"/>
    <property type="match status" value="1"/>
</dbReference>
<dbReference type="InterPro" id="IPR056872">
    <property type="entry name" value="TTC3/DZIP3-like_helical"/>
</dbReference>
<evidence type="ECO:0000256" key="4">
    <source>
        <dbReference type="ARBA" id="ARBA00012483"/>
    </source>
</evidence>
<evidence type="ECO:0000256" key="3">
    <source>
        <dbReference type="ARBA" id="ARBA00004906"/>
    </source>
</evidence>
<dbReference type="InterPro" id="IPR043866">
    <property type="entry name" value="TTC3/DZIP3_dom"/>
</dbReference>
<dbReference type="PROSITE" id="PS50089">
    <property type="entry name" value="ZF_RING_2"/>
    <property type="match status" value="1"/>
</dbReference>
<sequence>MSPHLDKAVTCAESFLAFTNLRDKIKLKPGITKRQGDVALLLAHYQVTDHIKQLASGTDLVEDFTQKCRKEEANTTDDKNAGNAKFEDGKYTAASSIYTKALHMSPYNHVLYGNRAQSFLKTKDLRRALSDGRRAVVLKPDWHKAQYRYAQAFYELGDITRAKETNRAARKICTEKKDLEGQFERFEKGFQATKEGKGKAAEKKKAAKHSKLLDDLPDLVDPDSGDTSSDDDNGTCIPDLVDMEDEVSTDSTHDDSEDPNSDISGYESDDSSARKKNTSATPLRKKKRPNKKVRQALRETMQNKVKREEKAKKEEEEKKVATGKENKKMEKKTKKTKATQVDQNGNSQRKREFTALLKQGSKAVLEKKCVMAVRNYGEAITILEQYDFRYQVFDLKEIDFVILLYGFGAAYLELGGHEVNNIIKAPFTPNVSVAIVITSIFLSTFLRFTEALKPLEEGLALVNKLGDDLASYRWPGSQVIIDETKPGKLQSAIETLIRICRHPPRPDAVCRYQNCSNKAQIYLTDPDYKGHIQLICHQECKVEFHPVCWKKQKSTQEGKAGDKDFLDDGCLTPDCGGSVVNIQIFDTDGLKTEFKSEKLNTKQENKPKATKQNKVKGSVAATKQKKKKEKEDAIKIEDVTPTDTDTTEEKEPSNPAPHQPPPPPPPPPVPVQKEEKPPEEKHPKNALQDNSNADAGIGEGGGVFILKKDEDEEPIKGVGKAKTRKKKAKNTQTLDEFLKDRGGQQTFRPGFGETVDEVDEITIPKGKFEFVPPPPGWSQHEMEAPFAIPPHLQGDVAQLEASYAGGLNTMFSFSPVTAPPPQINLKAVTDYVATMLQEILRANGPLELADPNIMQPLSMLPDNYQDIISNAGGLRPILEQSRKFVFDGNRVMLPEDKDFEELVQDLKPNTNNPFLERISESNSDTRKLENAIQDAKAIWDADSVMETDEFAGELNFSSTSSQLSHTLSSSPFNPEAKEFVPSSSQTLLDNSSSKTSLASNGSNVKNVELVDDQIAEEGNTNIQVSESVDNCTEEHRPVSNGVEEDETVSSDAGENKIVLNGSEEQKPVLSGAEELKTFSNGNEELKPFSNGSEELKPISNGTEETRPISNVTEELTRVSNGVEEQKPVSNSITEQKPDSESTKDFEVDGKRSEAGPVLDIYDNDVKTIGGTEKQNENALTDNDEVAKNEPVTVGRKNSDDSSGSVSRVTFTVEQTEKNVVPEIAGPKLQSTHKRTGSNNSSSSEQSVITSKTKSVQTQPNVKHKGVATDPIPEPFKAEYQRTLAEKDSLQARLQETTERHNALLSKNSAEVEKVKKKLADALQDKEKYYKEVQDIKQKNSEEIRKLRQQCEDKEEKIKLLNQKMLQSTDDKTSAVNNLKKELATCKGQFSAEKDSWNKERSEKEDLLKNMKVQHQQQQTRAQDAEIKLLELRRDVGLRFLERAYQESHITINNLLQAVNARIAGPKVEELINTWKNYAAECHQRILQCKTTFNEQIELLKTGRTLASVPQLTIPGPPPYPAIPVLQSVVPGQQQQQQNQQQQQHQPQTQPQPQPQPQLQPPLQPPVENKAPLPRATDPLLPNAPAGAIGAVAGPSSVGPVPGNPHAAVGGDKTAIAAAAATATTVVDKARPSNSFEKIMLRLSTMYPNFTRLELTGFIKEVRHNKHGSLTGLSLEDIVASVSELVEQKIKAGLLRPGPVPPNSAPATQRPLKPTMMPQNIQPTQAAQSAIPGAPEMLKMIPGSLGYEEDPCVICHEDMNASNDIVTLECGHRYHSPCIRKWLLGEQSTCPTCRVHALLPDEFPRLK</sequence>
<name>A0ABN8Q0Q4_9CNID</name>
<evidence type="ECO:0000256" key="11">
    <source>
        <dbReference type="SAM" id="MobiDB-lite"/>
    </source>
</evidence>
<protein>
    <recommendedName>
        <fullName evidence="4">RING-type E3 ubiquitin transferase</fullName>
        <ecNumber evidence="4">2.3.2.27</ecNumber>
    </recommendedName>
</protein>
<feature type="compositionally biased region" description="Basic and acidic residues" evidence="11">
    <location>
        <begin position="1135"/>
        <end position="1153"/>
    </location>
</feature>
<feature type="compositionally biased region" description="Polar residues" evidence="11">
    <location>
        <begin position="1244"/>
        <end position="1260"/>
    </location>
</feature>
<proteinExistence type="predicted"/>
<feature type="compositionally biased region" description="Low complexity" evidence="11">
    <location>
        <begin position="982"/>
        <end position="993"/>
    </location>
</feature>
<evidence type="ECO:0000256" key="1">
    <source>
        <dbReference type="ARBA" id="ARBA00000900"/>
    </source>
</evidence>
<feature type="compositionally biased region" description="Basic and acidic residues" evidence="11">
    <location>
        <begin position="305"/>
        <end position="328"/>
    </location>
</feature>
<feature type="compositionally biased region" description="Polar residues" evidence="11">
    <location>
        <begin position="1200"/>
        <end position="1213"/>
    </location>
</feature>
<comment type="caution">
    <text evidence="13">The sequence shown here is derived from an EMBL/GenBank/DDBJ whole genome shotgun (WGS) entry which is preliminary data.</text>
</comment>
<comment type="subcellular location">
    <subcellularLocation>
        <location evidence="2">Cytoplasm</location>
    </subcellularLocation>
</comment>
<evidence type="ECO:0000256" key="7">
    <source>
        <dbReference type="ARBA" id="ARBA00022771"/>
    </source>
</evidence>
<feature type="compositionally biased region" description="Acidic residues" evidence="11">
    <location>
        <begin position="215"/>
        <end position="233"/>
    </location>
</feature>
<dbReference type="PANTHER" id="PTHR17550:SF4">
    <property type="entry name" value="E3 UBIQUITIN-PROTEIN LIGASE TTC3"/>
    <property type="match status" value="1"/>
</dbReference>
<feature type="compositionally biased region" description="Pro residues" evidence="11">
    <location>
        <begin position="1549"/>
        <end position="1564"/>
    </location>
</feature>
<feature type="region of interest" description="Disordered" evidence="11">
    <location>
        <begin position="596"/>
        <end position="708"/>
    </location>
</feature>
<feature type="domain" description="RING-type" evidence="12">
    <location>
        <begin position="1751"/>
        <end position="1793"/>
    </location>
</feature>
<keyword evidence="14" id="KW-1185">Reference proteome</keyword>
<dbReference type="Pfam" id="PF24525">
    <property type="entry name" value="TTC3"/>
    <property type="match status" value="1"/>
</dbReference>
<dbReference type="InterPro" id="IPR011990">
    <property type="entry name" value="TPR-like_helical_dom_sf"/>
</dbReference>
<feature type="compositionally biased region" description="Low complexity" evidence="11">
    <location>
        <begin position="1529"/>
        <end position="1548"/>
    </location>
</feature>
<dbReference type="InterPro" id="IPR056870">
    <property type="entry name" value="TTC3/DZIP3/RBM44-like_helical"/>
</dbReference>
<feature type="region of interest" description="Disordered" evidence="11">
    <location>
        <begin position="961"/>
        <end position="1000"/>
    </location>
</feature>
<dbReference type="Pfam" id="PF24905">
    <property type="entry name" value="TTC3_9th"/>
    <property type="match status" value="1"/>
</dbReference>
<feature type="compositionally biased region" description="Pro residues" evidence="11">
    <location>
        <begin position="654"/>
        <end position="670"/>
    </location>
</feature>
<reference evidence="13 14" key="1">
    <citation type="submission" date="2022-05" db="EMBL/GenBank/DDBJ databases">
        <authorList>
            <consortium name="Genoscope - CEA"/>
            <person name="William W."/>
        </authorList>
    </citation>
    <scope>NUCLEOTIDE SEQUENCE [LARGE SCALE GENOMIC DNA]</scope>
</reference>
<evidence type="ECO:0000259" key="12">
    <source>
        <dbReference type="PROSITE" id="PS50089"/>
    </source>
</evidence>
<dbReference type="Pfam" id="PF13639">
    <property type="entry name" value="zf-RING_2"/>
    <property type="match status" value="1"/>
</dbReference>
<feature type="region of interest" description="Disordered" evidence="11">
    <location>
        <begin position="1029"/>
        <end position="1054"/>
    </location>
</feature>
<dbReference type="CDD" id="cd16481">
    <property type="entry name" value="RING-H2_TTC3"/>
    <property type="match status" value="1"/>
</dbReference>
<feature type="compositionally biased region" description="Basic and acidic residues" evidence="11">
    <location>
        <begin position="629"/>
        <end position="638"/>
    </location>
</feature>
<evidence type="ECO:0000313" key="14">
    <source>
        <dbReference type="Proteomes" id="UP001159427"/>
    </source>
</evidence>
<evidence type="ECO:0000256" key="5">
    <source>
        <dbReference type="ARBA" id="ARBA00022490"/>
    </source>
</evidence>
<feature type="region of interest" description="Disordered" evidence="11">
    <location>
        <begin position="213"/>
        <end position="347"/>
    </location>
</feature>
<dbReference type="InterPro" id="IPR056871">
    <property type="entry name" value="WH_TTC3"/>
</dbReference>
<gene>
    <name evidence="13" type="ORF">PEVE_00000714</name>
</gene>
<dbReference type="Pfam" id="PF24812">
    <property type="entry name" value="WHD_TTC3"/>
    <property type="match status" value="1"/>
</dbReference>
<keyword evidence="7 9" id="KW-0479">Metal-binding</keyword>
<keyword evidence="6" id="KW-0808">Transferase</keyword>
<dbReference type="InterPro" id="IPR013083">
    <property type="entry name" value="Znf_RING/FYVE/PHD"/>
</dbReference>
<feature type="compositionally biased region" description="Low complexity" evidence="11">
    <location>
        <begin position="961"/>
        <end position="970"/>
    </location>
</feature>
<feature type="coiled-coil region" evidence="10">
    <location>
        <begin position="1279"/>
        <end position="1434"/>
    </location>
</feature>
<keyword evidence="10" id="KW-0175">Coiled coil</keyword>
<dbReference type="EC" id="2.3.2.27" evidence="4"/>
<feature type="compositionally biased region" description="Basic and acidic residues" evidence="11">
    <location>
        <begin position="596"/>
        <end position="607"/>
    </location>
</feature>
<evidence type="ECO:0000256" key="2">
    <source>
        <dbReference type="ARBA" id="ARBA00004496"/>
    </source>
</evidence>
<evidence type="ECO:0000256" key="6">
    <source>
        <dbReference type="ARBA" id="ARBA00022679"/>
    </source>
</evidence>
<dbReference type="SUPFAM" id="SSF48452">
    <property type="entry name" value="TPR-like"/>
    <property type="match status" value="1"/>
</dbReference>
<dbReference type="Gene3D" id="1.25.40.10">
    <property type="entry name" value="Tetratricopeptide repeat domain"/>
    <property type="match status" value="1"/>
</dbReference>
<feature type="region of interest" description="Disordered" evidence="11">
    <location>
        <begin position="1529"/>
        <end position="1587"/>
    </location>
</feature>
<dbReference type="InterPro" id="IPR001841">
    <property type="entry name" value="Znf_RING"/>
</dbReference>
<accession>A0ABN8Q0Q4</accession>
<feature type="compositionally biased region" description="Basic and acidic residues" evidence="11">
    <location>
        <begin position="672"/>
        <end position="683"/>
    </location>
</feature>
<feature type="compositionally biased region" description="Polar residues" evidence="11">
    <location>
        <begin position="338"/>
        <end position="347"/>
    </location>
</feature>
<dbReference type="SMART" id="SM00028">
    <property type="entry name" value="TPR"/>
    <property type="match status" value="3"/>
</dbReference>
<keyword evidence="8" id="KW-0862">Zinc</keyword>
<dbReference type="SMART" id="SM00184">
    <property type="entry name" value="RING"/>
    <property type="match status" value="1"/>
</dbReference>
<organism evidence="13 14">
    <name type="scientific">Porites evermanni</name>
    <dbReference type="NCBI Taxonomy" id="104178"/>
    <lineage>
        <taxon>Eukaryota</taxon>
        <taxon>Metazoa</taxon>
        <taxon>Cnidaria</taxon>
        <taxon>Anthozoa</taxon>
        <taxon>Hexacorallia</taxon>
        <taxon>Scleractinia</taxon>
        <taxon>Fungiina</taxon>
        <taxon>Poritidae</taxon>
        <taxon>Porites</taxon>
    </lineage>
</organism>
<evidence type="ECO:0000256" key="9">
    <source>
        <dbReference type="PROSITE-ProRule" id="PRU00175"/>
    </source>
</evidence>
<evidence type="ECO:0000256" key="10">
    <source>
        <dbReference type="SAM" id="Coils"/>
    </source>
</evidence>
<comment type="pathway">
    <text evidence="3">Protein modification; protein ubiquitination.</text>
</comment>